<name>A0A917LHJ2_9BACI</name>
<keyword evidence="4" id="KW-1185">Reference proteome</keyword>
<feature type="domain" description="CD-NTase-associated protein 15" evidence="2">
    <location>
        <begin position="73"/>
        <end position="191"/>
    </location>
</feature>
<dbReference type="InterPro" id="IPR041208">
    <property type="entry name" value="Cap15"/>
</dbReference>
<evidence type="ECO:0000259" key="2">
    <source>
        <dbReference type="Pfam" id="PF18153"/>
    </source>
</evidence>
<gene>
    <name evidence="3" type="ORF">GCM10007425_18590</name>
</gene>
<evidence type="ECO:0000313" key="4">
    <source>
        <dbReference type="Proteomes" id="UP000616608"/>
    </source>
</evidence>
<dbReference type="Pfam" id="PF18153">
    <property type="entry name" value="Cap15_CD_rec"/>
    <property type="match status" value="1"/>
</dbReference>
<accession>A0A917LHJ2</accession>
<evidence type="ECO:0000313" key="3">
    <source>
        <dbReference type="EMBL" id="GGG24359.1"/>
    </source>
</evidence>
<keyword evidence="1" id="KW-0812">Transmembrane</keyword>
<keyword evidence="1" id="KW-1133">Transmembrane helix</keyword>
<dbReference type="AlphaFoldDB" id="A0A917LHJ2"/>
<feature type="transmembrane region" description="Helical" evidence="1">
    <location>
        <begin position="44"/>
        <end position="62"/>
    </location>
</feature>
<feature type="transmembrane region" description="Helical" evidence="1">
    <location>
        <begin position="12"/>
        <end position="32"/>
    </location>
</feature>
<proteinExistence type="predicted"/>
<protein>
    <recommendedName>
        <fullName evidence="2">CD-NTase-associated protein 15 domain-containing protein</fullName>
    </recommendedName>
</protein>
<organism evidence="3 4">
    <name type="scientific">Lysinibacillus alkalisoli</name>
    <dbReference type="NCBI Taxonomy" id="1911548"/>
    <lineage>
        <taxon>Bacteria</taxon>
        <taxon>Bacillati</taxon>
        <taxon>Bacillota</taxon>
        <taxon>Bacilli</taxon>
        <taxon>Bacillales</taxon>
        <taxon>Bacillaceae</taxon>
        <taxon>Lysinibacillus</taxon>
    </lineage>
</organism>
<evidence type="ECO:0000256" key="1">
    <source>
        <dbReference type="SAM" id="Phobius"/>
    </source>
</evidence>
<reference evidence="3" key="1">
    <citation type="journal article" date="2014" name="Int. J. Syst. Evol. Microbiol.">
        <title>Complete genome sequence of Corynebacterium casei LMG S-19264T (=DSM 44701T), isolated from a smear-ripened cheese.</title>
        <authorList>
            <consortium name="US DOE Joint Genome Institute (JGI-PGF)"/>
            <person name="Walter F."/>
            <person name="Albersmeier A."/>
            <person name="Kalinowski J."/>
            <person name="Ruckert C."/>
        </authorList>
    </citation>
    <scope>NUCLEOTIDE SEQUENCE</scope>
    <source>
        <strain evidence="3">CGMCC 1.15760</strain>
    </source>
</reference>
<keyword evidence="1" id="KW-0472">Membrane</keyword>
<dbReference type="RefSeq" id="WP_188614768.1">
    <property type="nucleotide sequence ID" value="NZ_BMJT01000005.1"/>
</dbReference>
<dbReference type="EMBL" id="BMJT01000005">
    <property type="protein sequence ID" value="GGG24359.1"/>
    <property type="molecule type" value="Genomic_DNA"/>
</dbReference>
<dbReference type="Proteomes" id="UP000616608">
    <property type="component" value="Unassembled WGS sequence"/>
</dbReference>
<sequence>MHEYSIDAKRNKILFYLSLLAIATASLFSALLKQLPFSPITIPITSFTIFLLFTRIFALVLWKKQGLHKIGLVKTPHLSGQWQGTRIEEKTGETYPVTLHIKQNWNKIRFEYHERTYIAVSYATAMQTNFPLGTRVSIAFQIFESQNAALPVKRNDGFIDLIVKDNKKEMQGQFYTNPHTSSHYGLITLTKIED</sequence>
<reference evidence="3" key="2">
    <citation type="submission" date="2020-09" db="EMBL/GenBank/DDBJ databases">
        <authorList>
            <person name="Sun Q."/>
            <person name="Zhou Y."/>
        </authorList>
    </citation>
    <scope>NUCLEOTIDE SEQUENCE</scope>
    <source>
        <strain evidence="3">CGMCC 1.15760</strain>
    </source>
</reference>
<comment type="caution">
    <text evidence="3">The sequence shown here is derived from an EMBL/GenBank/DDBJ whole genome shotgun (WGS) entry which is preliminary data.</text>
</comment>